<dbReference type="InterPro" id="IPR058245">
    <property type="entry name" value="NreC/VraR/RcsB-like_REC"/>
</dbReference>
<comment type="caution">
    <text evidence="5">The sequence shown here is derived from an EMBL/GenBank/DDBJ whole genome shotgun (WGS) entry which is preliminary data.</text>
</comment>
<dbReference type="InterPro" id="IPR000792">
    <property type="entry name" value="Tscrpt_reg_LuxR_C"/>
</dbReference>
<dbReference type="Pfam" id="PF00072">
    <property type="entry name" value="Response_reg"/>
    <property type="match status" value="1"/>
</dbReference>
<sequence length="227" mass="25020">MNEIAVVIIDKQAFFRSGVRQALSEQAGFRVLEGAPDDGSLDIIEAESPDVVLLDINFPALSGLELGRKIARRYPNSKVVILSPNSNDDELFEVIKTGAVAYLNKNTTTEELVSVINRACHGEYPINDSLITRPAVAEHVLRQFRDIVSAGKVLETVTAPLTYRETQILNYIAQGNSNKQIAHILEISEQTIKNHVSSILRKLNANDRAHAVALAMRNGWIPAEARP</sequence>
<feature type="domain" description="Response regulatory" evidence="4">
    <location>
        <begin position="5"/>
        <end position="120"/>
    </location>
</feature>
<reference evidence="5" key="1">
    <citation type="journal article" date="2014" name="Front. Microbiol.">
        <title>High frequency of phylogenetically diverse reductive dehalogenase-homologous genes in deep subseafloor sedimentary metagenomes.</title>
        <authorList>
            <person name="Kawai M."/>
            <person name="Futagami T."/>
            <person name="Toyoda A."/>
            <person name="Takaki Y."/>
            <person name="Nishi S."/>
            <person name="Hori S."/>
            <person name="Arai W."/>
            <person name="Tsubouchi T."/>
            <person name="Morono Y."/>
            <person name="Uchiyama I."/>
            <person name="Ito T."/>
            <person name="Fujiyama A."/>
            <person name="Inagaki F."/>
            <person name="Takami H."/>
        </authorList>
    </citation>
    <scope>NUCLEOTIDE SEQUENCE</scope>
    <source>
        <strain evidence="5">Expedition CK06-06</strain>
    </source>
</reference>
<dbReference type="PROSITE" id="PS00622">
    <property type="entry name" value="HTH_LUXR_1"/>
    <property type="match status" value="1"/>
</dbReference>
<dbReference type="SUPFAM" id="SSF46894">
    <property type="entry name" value="C-terminal effector domain of the bipartite response regulators"/>
    <property type="match status" value="1"/>
</dbReference>
<dbReference type="CDD" id="cd06170">
    <property type="entry name" value="LuxR_C_like"/>
    <property type="match status" value="1"/>
</dbReference>
<dbReference type="PRINTS" id="PR00038">
    <property type="entry name" value="HTHLUXR"/>
</dbReference>
<dbReference type="InterPro" id="IPR016032">
    <property type="entry name" value="Sig_transdc_resp-reg_C-effctor"/>
</dbReference>
<keyword evidence="1" id="KW-0597">Phosphoprotein</keyword>
<dbReference type="InterPro" id="IPR001789">
    <property type="entry name" value="Sig_transdc_resp-reg_receiver"/>
</dbReference>
<evidence type="ECO:0000259" key="3">
    <source>
        <dbReference type="PROSITE" id="PS50043"/>
    </source>
</evidence>
<dbReference type="SMART" id="SM00448">
    <property type="entry name" value="REC"/>
    <property type="match status" value="1"/>
</dbReference>
<dbReference type="CDD" id="cd17535">
    <property type="entry name" value="REC_NarL-like"/>
    <property type="match status" value="1"/>
</dbReference>
<proteinExistence type="predicted"/>
<evidence type="ECO:0000256" key="2">
    <source>
        <dbReference type="ARBA" id="ARBA00023125"/>
    </source>
</evidence>
<organism evidence="5">
    <name type="scientific">marine sediment metagenome</name>
    <dbReference type="NCBI Taxonomy" id="412755"/>
    <lineage>
        <taxon>unclassified sequences</taxon>
        <taxon>metagenomes</taxon>
        <taxon>ecological metagenomes</taxon>
    </lineage>
</organism>
<gene>
    <name evidence="5" type="ORF">S12H4_45639</name>
</gene>
<dbReference type="PROSITE" id="PS50110">
    <property type="entry name" value="RESPONSE_REGULATORY"/>
    <property type="match status" value="1"/>
</dbReference>
<dbReference type="EMBL" id="BARW01028239">
    <property type="protein sequence ID" value="GAJ10755.1"/>
    <property type="molecule type" value="Genomic_DNA"/>
</dbReference>
<evidence type="ECO:0000256" key="1">
    <source>
        <dbReference type="ARBA" id="ARBA00022553"/>
    </source>
</evidence>
<dbReference type="InterPro" id="IPR011006">
    <property type="entry name" value="CheY-like_superfamily"/>
</dbReference>
<dbReference type="PANTHER" id="PTHR45566">
    <property type="entry name" value="HTH-TYPE TRANSCRIPTIONAL REGULATOR YHJB-RELATED"/>
    <property type="match status" value="1"/>
</dbReference>
<evidence type="ECO:0008006" key="6">
    <source>
        <dbReference type="Google" id="ProtNLM"/>
    </source>
</evidence>
<keyword evidence="2" id="KW-0238">DNA-binding</keyword>
<dbReference type="SUPFAM" id="SSF52172">
    <property type="entry name" value="CheY-like"/>
    <property type="match status" value="1"/>
</dbReference>
<name>X1VP77_9ZZZZ</name>
<protein>
    <recommendedName>
        <fullName evidence="6">HTH luxR-type domain-containing protein</fullName>
    </recommendedName>
</protein>
<accession>X1VP77</accession>
<evidence type="ECO:0000259" key="4">
    <source>
        <dbReference type="PROSITE" id="PS50110"/>
    </source>
</evidence>
<feature type="domain" description="HTH luxR-type" evidence="3">
    <location>
        <begin position="154"/>
        <end position="219"/>
    </location>
</feature>
<dbReference type="Pfam" id="PF00196">
    <property type="entry name" value="GerE"/>
    <property type="match status" value="1"/>
</dbReference>
<dbReference type="PANTHER" id="PTHR45566:SF2">
    <property type="entry name" value="NARL SUBFAMILY"/>
    <property type="match status" value="1"/>
</dbReference>
<dbReference type="SMART" id="SM00421">
    <property type="entry name" value="HTH_LUXR"/>
    <property type="match status" value="1"/>
</dbReference>
<dbReference type="GO" id="GO:0003677">
    <property type="term" value="F:DNA binding"/>
    <property type="evidence" value="ECO:0007669"/>
    <property type="project" value="UniProtKB-KW"/>
</dbReference>
<dbReference type="Gene3D" id="3.40.50.2300">
    <property type="match status" value="1"/>
</dbReference>
<evidence type="ECO:0000313" key="5">
    <source>
        <dbReference type="EMBL" id="GAJ10755.1"/>
    </source>
</evidence>
<dbReference type="GO" id="GO:0006355">
    <property type="term" value="P:regulation of DNA-templated transcription"/>
    <property type="evidence" value="ECO:0007669"/>
    <property type="project" value="InterPro"/>
</dbReference>
<dbReference type="AlphaFoldDB" id="X1VP77"/>
<dbReference type="PROSITE" id="PS50043">
    <property type="entry name" value="HTH_LUXR_2"/>
    <property type="match status" value="1"/>
</dbReference>
<dbReference type="InterPro" id="IPR051015">
    <property type="entry name" value="EvgA-like"/>
</dbReference>
<dbReference type="GO" id="GO:0000160">
    <property type="term" value="P:phosphorelay signal transduction system"/>
    <property type="evidence" value="ECO:0007669"/>
    <property type="project" value="InterPro"/>
</dbReference>